<feature type="non-terminal residue" evidence="15">
    <location>
        <position position="75"/>
    </location>
</feature>
<keyword evidence="10" id="KW-0443">Lipid metabolism</keyword>
<dbReference type="PANTHER" id="PTHR11214:SF265">
    <property type="entry name" value="BETA-1,3-GALACTOSYLTRANSFERASE 5"/>
    <property type="match status" value="1"/>
</dbReference>
<feature type="non-terminal residue" evidence="15">
    <location>
        <position position="1"/>
    </location>
</feature>
<keyword evidence="12" id="KW-0325">Glycoprotein</keyword>
<evidence type="ECO:0000313" key="15">
    <source>
        <dbReference type="EMBL" id="NWH88278.1"/>
    </source>
</evidence>
<evidence type="ECO:0000256" key="12">
    <source>
        <dbReference type="ARBA" id="ARBA00023180"/>
    </source>
</evidence>
<dbReference type="EMBL" id="WEIU01009468">
    <property type="protein sequence ID" value="NWH88278.1"/>
    <property type="molecule type" value="Genomic_DNA"/>
</dbReference>
<keyword evidence="5 15" id="KW-0808">Transferase</keyword>
<comment type="catalytic activity">
    <reaction evidence="13">
        <text>a globoside Gb4Cer (d18:1(4E)) + UDP-alpha-D-galactose = a globoside GalGb4Cer (d18:1(4E)) + UDP + H(+)</text>
        <dbReference type="Rhea" id="RHEA:41996"/>
        <dbReference type="ChEBI" id="CHEBI:15378"/>
        <dbReference type="ChEBI" id="CHEBI:18259"/>
        <dbReference type="ChEBI" id="CHEBI:58223"/>
        <dbReference type="ChEBI" id="CHEBI:62571"/>
        <dbReference type="ChEBI" id="CHEBI:66914"/>
    </reaction>
    <physiologicalReaction direction="left-to-right" evidence="13">
        <dbReference type="Rhea" id="RHEA:41997"/>
    </physiologicalReaction>
</comment>
<dbReference type="PANTHER" id="PTHR11214">
    <property type="entry name" value="BETA-1,3-N-ACETYLGLUCOSAMINYLTRANSFERASE"/>
    <property type="match status" value="1"/>
</dbReference>
<evidence type="ECO:0000256" key="9">
    <source>
        <dbReference type="ARBA" id="ARBA00023034"/>
    </source>
</evidence>
<dbReference type="AlphaFoldDB" id="A0A850XYH0"/>
<evidence type="ECO:0000256" key="13">
    <source>
        <dbReference type="ARBA" id="ARBA00048834"/>
    </source>
</evidence>
<reference evidence="15" key="1">
    <citation type="submission" date="2019-10" db="EMBL/GenBank/DDBJ databases">
        <title>Bird 10,000 Genomes (B10K) Project - Family phase.</title>
        <authorList>
            <person name="Zhang G."/>
        </authorList>
    </citation>
    <scope>NUCLEOTIDE SEQUENCE</scope>
    <source>
        <strain evidence="15">B10K-DU-002-10</strain>
        <tissue evidence="15">Muscle</tissue>
    </source>
</reference>
<keyword evidence="16" id="KW-1185">Reference proteome</keyword>
<name>A0A850XYH0_AEGCA</name>
<dbReference type="GO" id="GO:0006629">
    <property type="term" value="P:lipid metabolic process"/>
    <property type="evidence" value="ECO:0007669"/>
    <property type="project" value="UniProtKB-KW"/>
</dbReference>
<dbReference type="InterPro" id="IPR002659">
    <property type="entry name" value="Glyco_trans_31"/>
</dbReference>
<dbReference type="GO" id="GO:0000139">
    <property type="term" value="C:Golgi membrane"/>
    <property type="evidence" value="ECO:0007669"/>
    <property type="project" value="UniProtKB-SubCell"/>
</dbReference>
<accession>A0A850XYH0</accession>
<sequence>LLPDIDCHQNPPFLVLLVASSSQQVDARMAIRDTWGKERTVAGKRLVTFFLLGSPVDPSQQAGIAAESQRHRDII</sequence>
<comment type="pathway">
    <text evidence="2">Protein modification; protein glycosylation.</text>
</comment>
<evidence type="ECO:0000256" key="5">
    <source>
        <dbReference type="ARBA" id="ARBA00022679"/>
    </source>
</evidence>
<evidence type="ECO:0000256" key="11">
    <source>
        <dbReference type="ARBA" id="ARBA00023136"/>
    </source>
</evidence>
<dbReference type="Pfam" id="PF01762">
    <property type="entry name" value="Galactosyl_T"/>
    <property type="match status" value="1"/>
</dbReference>
<keyword evidence="8" id="KW-1133">Transmembrane helix</keyword>
<proteinExistence type="inferred from homology"/>
<evidence type="ECO:0000256" key="7">
    <source>
        <dbReference type="ARBA" id="ARBA00022968"/>
    </source>
</evidence>
<comment type="similarity">
    <text evidence="3 14">Belongs to the glycosyltransferase 31 family.</text>
</comment>
<dbReference type="GO" id="GO:0005783">
    <property type="term" value="C:endoplasmic reticulum"/>
    <property type="evidence" value="ECO:0007669"/>
    <property type="project" value="TreeGrafter"/>
</dbReference>
<organism evidence="15 16">
    <name type="scientific">Aegithalos caudatus</name>
    <name type="common">Long-tailed tit</name>
    <name type="synonym">Acredula caudata</name>
    <dbReference type="NCBI Taxonomy" id="73327"/>
    <lineage>
        <taxon>Eukaryota</taxon>
        <taxon>Metazoa</taxon>
        <taxon>Chordata</taxon>
        <taxon>Craniata</taxon>
        <taxon>Vertebrata</taxon>
        <taxon>Euteleostomi</taxon>
        <taxon>Archelosauria</taxon>
        <taxon>Archosauria</taxon>
        <taxon>Dinosauria</taxon>
        <taxon>Saurischia</taxon>
        <taxon>Theropoda</taxon>
        <taxon>Coelurosauria</taxon>
        <taxon>Aves</taxon>
        <taxon>Neognathae</taxon>
        <taxon>Neoaves</taxon>
        <taxon>Telluraves</taxon>
        <taxon>Australaves</taxon>
        <taxon>Passeriformes</taxon>
        <taxon>Sylvioidea</taxon>
        <taxon>Aegithalidae</taxon>
        <taxon>Aegithalos</taxon>
    </lineage>
</organism>
<gene>
    <name evidence="15" type="primary">B3galt5</name>
    <name evidence="15" type="ORF">AEGCAU_R15271</name>
</gene>
<evidence type="ECO:0000256" key="6">
    <source>
        <dbReference type="ARBA" id="ARBA00022692"/>
    </source>
</evidence>
<keyword evidence="4 14" id="KW-0328">Glycosyltransferase</keyword>
<evidence type="ECO:0000256" key="8">
    <source>
        <dbReference type="ARBA" id="ARBA00022989"/>
    </source>
</evidence>
<protein>
    <recommendedName>
        <fullName evidence="14">Hexosyltransferase</fullName>
        <ecNumber evidence="14">2.4.1.-</ecNumber>
    </recommendedName>
</protein>
<evidence type="ECO:0000256" key="10">
    <source>
        <dbReference type="ARBA" id="ARBA00023098"/>
    </source>
</evidence>
<evidence type="ECO:0000256" key="14">
    <source>
        <dbReference type="RuleBase" id="RU363063"/>
    </source>
</evidence>
<dbReference type="EC" id="2.4.1.-" evidence="14"/>
<keyword evidence="6" id="KW-0812">Transmembrane</keyword>
<evidence type="ECO:0000256" key="3">
    <source>
        <dbReference type="ARBA" id="ARBA00008661"/>
    </source>
</evidence>
<dbReference type="GO" id="GO:0008499">
    <property type="term" value="F:N-acetyl-beta-D-glucosaminide beta-(1,3)-galactosyltransferase activity"/>
    <property type="evidence" value="ECO:0007669"/>
    <property type="project" value="TreeGrafter"/>
</dbReference>
<evidence type="ECO:0000256" key="2">
    <source>
        <dbReference type="ARBA" id="ARBA00004922"/>
    </source>
</evidence>
<evidence type="ECO:0000256" key="4">
    <source>
        <dbReference type="ARBA" id="ARBA00022676"/>
    </source>
</evidence>
<keyword evidence="7" id="KW-0735">Signal-anchor</keyword>
<evidence type="ECO:0000256" key="1">
    <source>
        <dbReference type="ARBA" id="ARBA00004323"/>
    </source>
</evidence>
<evidence type="ECO:0000313" key="16">
    <source>
        <dbReference type="Proteomes" id="UP000628412"/>
    </source>
</evidence>
<dbReference type="Proteomes" id="UP000628412">
    <property type="component" value="Unassembled WGS sequence"/>
</dbReference>
<keyword evidence="11" id="KW-0472">Membrane</keyword>
<comment type="caution">
    <text evidence="15">The sequence shown here is derived from an EMBL/GenBank/DDBJ whole genome shotgun (WGS) entry which is preliminary data.</text>
</comment>
<comment type="subcellular location">
    <subcellularLocation>
        <location evidence="1 14">Golgi apparatus membrane</location>
        <topology evidence="1 14">Single-pass type II membrane protein</topology>
    </subcellularLocation>
</comment>
<keyword evidence="9 14" id="KW-0333">Golgi apparatus</keyword>
<dbReference type="GO" id="GO:0006493">
    <property type="term" value="P:protein O-linked glycosylation"/>
    <property type="evidence" value="ECO:0007669"/>
    <property type="project" value="TreeGrafter"/>
</dbReference>